<evidence type="ECO:0000313" key="1">
    <source>
        <dbReference type="Ensembl" id="ENSCINP00000025868.2"/>
    </source>
</evidence>
<dbReference type="HOGENOM" id="CLU_543538_0_0_1"/>
<dbReference type="PANTHER" id="PTHR31431:SF1">
    <property type="entry name" value="NUCLEOPORIN NUP188"/>
    <property type="match status" value="1"/>
</dbReference>
<organism evidence="1 2">
    <name type="scientific">Ciona intestinalis</name>
    <name type="common">Transparent sea squirt</name>
    <name type="synonym">Ascidia intestinalis</name>
    <dbReference type="NCBI Taxonomy" id="7719"/>
    <lineage>
        <taxon>Eukaryota</taxon>
        <taxon>Metazoa</taxon>
        <taxon>Chordata</taxon>
        <taxon>Tunicata</taxon>
        <taxon>Ascidiacea</taxon>
        <taxon>Phlebobranchia</taxon>
        <taxon>Cionidae</taxon>
        <taxon>Ciona</taxon>
    </lineage>
</organism>
<dbReference type="InterPro" id="IPR044840">
    <property type="entry name" value="Nup188"/>
</dbReference>
<reference evidence="2" key="1">
    <citation type="journal article" date="2002" name="Science">
        <title>The draft genome of Ciona intestinalis: insights into chordate and vertebrate origins.</title>
        <authorList>
            <person name="Dehal P."/>
            <person name="Satou Y."/>
            <person name="Campbell R.K."/>
            <person name="Chapman J."/>
            <person name="Degnan B."/>
            <person name="De Tomaso A."/>
            <person name="Davidson B."/>
            <person name="Di Gregorio A."/>
            <person name="Gelpke M."/>
            <person name="Goodstein D.M."/>
            <person name="Harafuji N."/>
            <person name="Hastings K.E."/>
            <person name="Ho I."/>
            <person name="Hotta K."/>
            <person name="Huang W."/>
            <person name="Kawashima T."/>
            <person name="Lemaire P."/>
            <person name="Martinez D."/>
            <person name="Meinertzhagen I.A."/>
            <person name="Necula S."/>
            <person name="Nonaka M."/>
            <person name="Putnam N."/>
            <person name="Rash S."/>
            <person name="Saiga H."/>
            <person name="Satake M."/>
            <person name="Terry A."/>
            <person name="Yamada L."/>
            <person name="Wang H.G."/>
            <person name="Awazu S."/>
            <person name="Azumi K."/>
            <person name="Boore J."/>
            <person name="Branno M."/>
            <person name="Chin-Bow S."/>
            <person name="DeSantis R."/>
            <person name="Doyle S."/>
            <person name="Francino P."/>
            <person name="Keys D.N."/>
            <person name="Haga S."/>
            <person name="Hayashi H."/>
            <person name="Hino K."/>
            <person name="Imai K.S."/>
            <person name="Inaba K."/>
            <person name="Kano S."/>
            <person name="Kobayashi K."/>
            <person name="Kobayashi M."/>
            <person name="Lee B.I."/>
            <person name="Makabe K.W."/>
            <person name="Manohar C."/>
            <person name="Matassi G."/>
            <person name="Medina M."/>
            <person name="Mochizuki Y."/>
            <person name="Mount S."/>
            <person name="Morishita T."/>
            <person name="Miura S."/>
            <person name="Nakayama A."/>
            <person name="Nishizaka S."/>
            <person name="Nomoto H."/>
            <person name="Ohta F."/>
            <person name="Oishi K."/>
            <person name="Rigoutsos I."/>
            <person name="Sano M."/>
            <person name="Sasaki A."/>
            <person name="Sasakura Y."/>
            <person name="Shoguchi E."/>
            <person name="Shin-i T."/>
            <person name="Spagnuolo A."/>
            <person name="Stainier D."/>
            <person name="Suzuki M.M."/>
            <person name="Tassy O."/>
            <person name="Takatori N."/>
            <person name="Tokuoka M."/>
            <person name="Yagi K."/>
            <person name="Yoshizaki F."/>
            <person name="Wada S."/>
            <person name="Zhang C."/>
            <person name="Hyatt P.D."/>
            <person name="Larimer F."/>
            <person name="Detter C."/>
            <person name="Doggett N."/>
            <person name="Glavina T."/>
            <person name="Hawkins T."/>
            <person name="Richardson P."/>
            <person name="Lucas S."/>
            <person name="Kohara Y."/>
            <person name="Levine M."/>
            <person name="Satoh N."/>
            <person name="Rokhsar D.S."/>
        </authorList>
    </citation>
    <scope>NUCLEOTIDE SEQUENCE [LARGE SCALE GENOMIC DNA]</scope>
</reference>
<protein>
    <submittedName>
        <fullName evidence="1">Uncharacterized protein</fullName>
    </submittedName>
</protein>
<dbReference type="Proteomes" id="UP000008144">
    <property type="component" value="Chromosome 12"/>
</dbReference>
<name>F6XAS1_CIOIN</name>
<dbReference type="GO" id="GO:0017056">
    <property type="term" value="F:structural constituent of nuclear pore"/>
    <property type="evidence" value="ECO:0007669"/>
    <property type="project" value="InterPro"/>
</dbReference>
<dbReference type="AlphaFoldDB" id="F6XAS1"/>
<dbReference type="PANTHER" id="PTHR31431">
    <property type="entry name" value="NUCLEOPORIN NUP188 HOMOLOG"/>
    <property type="match status" value="1"/>
</dbReference>
<dbReference type="STRING" id="7719.ENSCINP00000025868"/>
<evidence type="ECO:0000313" key="2">
    <source>
        <dbReference type="Proteomes" id="UP000008144"/>
    </source>
</evidence>
<reference evidence="1" key="3">
    <citation type="submission" date="2025-08" db="UniProtKB">
        <authorList>
            <consortium name="Ensembl"/>
        </authorList>
    </citation>
    <scope>IDENTIFICATION</scope>
</reference>
<dbReference type="Ensembl" id="ENSCINT00000026114.2">
    <property type="protein sequence ID" value="ENSCINP00000025868.2"/>
    <property type="gene ID" value="ENSCING00000016123.2"/>
</dbReference>
<accession>F6XAS1</accession>
<reference evidence="1" key="4">
    <citation type="submission" date="2025-09" db="UniProtKB">
        <authorList>
            <consortium name="Ensembl"/>
        </authorList>
    </citation>
    <scope>IDENTIFICATION</scope>
</reference>
<dbReference type="GeneTree" id="ENSGT00390000005742"/>
<dbReference type="EMBL" id="EAAA01000953">
    <property type="status" value="NOT_ANNOTATED_CDS"/>
    <property type="molecule type" value="Genomic_DNA"/>
</dbReference>
<keyword evidence="2" id="KW-1185">Reference proteome</keyword>
<sequence>MSIHGSLGADVAAVRDILLCRLQARAGDHLLKIGILELLVVSVQTQPGLLELFPDLELIDKTKPQNGYRLGKSSCLTVVTDMLASENQGTYKLPTNLHTACIKLANALWVGRRHTAIQALKNHSKSFWNNILLPLFSENSPKEIAQNELLETCAHALNIVALERFHTLREGMDPPLERAMEQFSEKKRFEHWSKVFLCVSKTYSKSKPDEQERHLMFVSAWKTFLLTKKIKDVVLLKNIIGDLMSSILFMSDETSSQTFLSLSTSLLLSLVSKQPSNFLSFLPRIVESMQRQFGASSKIDRSQVNLHAASVHLIKSMKEKASKDSCVGDFIQLSCDHLHVLMKDHDSWEQFSYEKKLFNVETSLLVIRALEFLFEDKNGINQSWLTAVSHESTIHMIMMILVKMITSQRDKEADLKCRLSTSILRLLTKISTHVETARMIKQTNILPELCLALSSAYVDNKKKWLEVYHLNIIMTSQLLECLSHDFVDDALDFIGVHSDRMC</sequence>
<dbReference type="InParanoid" id="F6XAS1"/>
<reference evidence="1" key="2">
    <citation type="journal article" date="2008" name="Genome Biol.">
        <title>Improved genome assembly and evidence-based global gene model set for the chordate Ciona intestinalis: new insight into intron and operon populations.</title>
        <authorList>
            <person name="Satou Y."/>
            <person name="Mineta K."/>
            <person name="Ogasawara M."/>
            <person name="Sasakura Y."/>
            <person name="Shoguchi E."/>
            <person name="Ueno K."/>
            <person name="Yamada L."/>
            <person name="Matsumoto J."/>
            <person name="Wasserscheid J."/>
            <person name="Dewar K."/>
            <person name="Wiley G.B."/>
            <person name="Macmil S.L."/>
            <person name="Roe B.A."/>
            <person name="Zeller R.W."/>
            <person name="Hastings K.E."/>
            <person name="Lemaire P."/>
            <person name="Lindquist E."/>
            <person name="Endo T."/>
            <person name="Hotta K."/>
            <person name="Inaba K."/>
        </authorList>
    </citation>
    <scope>NUCLEOTIDE SEQUENCE [LARGE SCALE GENOMIC DNA]</scope>
    <source>
        <strain evidence="1">wild type</strain>
    </source>
</reference>
<proteinExistence type="predicted"/>